<dbReference type="Gene3D" id="3.50.50.60">
    <property type="entry name" value="FAD/NAD(P)-binding domain"/>
    <property type="match status" value="1"/>
</dbReference>
<dbReference type="EMBL" id="JACHIA010000014">
    <property type="protein sequence ID" value="MBB6072293.1"/>
    <property type="molecule type" value="Genomic_DNA"/>
</dbReference>
<comment type="caution">
    <text evidence="1">The sequence shown here is derived from an EMBL/GenBank/DDBJ whole genome shotgun (WGS) entry which is preliminary data.</text>
</comment>
<dbReference type="RefSeq" id="WP_170036446.1">
    <property type="nucleotide sequence ID" value="NZ_JABDTL010000002.1"/>
</dbReference>
<dbReference type="Proteomes" id="UP000582837">
    <property type="component" value="Unassembled WGS sequence"/>
</dbReference>
<dbReference type="SUPFAM" id="SSF51905">
    <property type="entry name" value="FAD/NAD(P)-binding domain"/>
    <property type="match status" value="1"/>
</dbReference>
<dbReference type="PRINTS" id="PR00420">
    <property type="entry name" value="RNGMNOXGNASE"/>
</dbReference>
<organism evidence="1 2">
    <name type="scientific">Longimicrobium terrae</name>
    <dbReference type="NCBI Taxonomy" id="1639882"/>
    <lineage>
        <taxon>Bacteria</taxon>
        <taxon>Pseudomonadati</taxon>
        <taxon>Gemmatimonadota</taxon>
        <taxon>Longimicrobiia</taxon>
        <taxon>Longimicrobiales</taxon>
        <taxon>Longimicrobiaceae</taxon>
        <taxon>Longimicrobium</taxon>
    </lineage>
</organism>
<protein>
    <submittedName>
        <fullName evidence="1">Flavin-dependent dehydrogenase</fullName>
    </submittedName>
</protein>
<dbReference type="InterPro" id="IPR036188">
    <property type="entry name" value="FAD/NAD-bd_sf"/>
</dbReference>
<dbReference type="Pfam" id="PF05834">
    <property type="entry name" value="Lycopene_cycl"/>
    <property type="match status" value="1"/>
</dbReference>
<evidence type="ECO:0000313" key="1">
    <source>
        <dbReference type="EMBL" id="MBB6072293.1"/>
    </source>
</evidence>
<proteinExistence type="predicted"/>
<accession>A0A841H2S5</accession>
<dbReference type="PANTHER" id="PTHR42685:SF22">
    <property type="entry name" value="CONDITIONED MEDIUM FACTOR RECEPTOR 1"/>
    <property type="match status" value="1"/>
</dbReference>
<dbReference type="PANTHER" id="PTHR42685">
    <property type="entry name" value="GERANYLGERANYL DIPHOSPHATE REDUCTASE"/>
    <property type="match status" value="1"/>
</dbReference>
<sequence length="391" mass="41426">MSARVDVLVVGAGLAGLECARRLGESGASVLLADRKPAVDHAVHTTGIFVRRTLESFALPDDCLGPPVRRVALYSPRGRSMTLQSPHDEYRVGRMGPLYRRALDDCLRAGVEWAPSTSLAALEPDAGGSVATLERGGRRERLPVRFVVGADGAVSRVGAALGLDENRVWIVGVEEVFRGVSTGHEPAFHCWIDPEVAPGYIAWVVDDGEEVHVGVGGYASRFRPAEALRRFQARVAPRFGLAGAIPCERRGGRIPVGGVLPRIACARGLLTGDAAGAVSPLTAGGLDPCLRLSSVAAEVTADFLATGDESALARYDGATLRARFHTRLVIRRMLAAVRSPAAAELACAALRLPPFRAVAQHVFFGRGSFPDVAPRRDAAVPAIALHPLRPA</sequence>
<gene>
    <name evidence="1" type="ORF">HNQ61_003955</name>
</gene>
<name>A0A841H2S5_9BACT</name>
<dbReference type="InterPro" id="IPR050407">
    <property type="entry name" value="Geranylgeranyl_reductase"/>
</dbReference>
<reference evidence="1 2" key="1">
    <citation type="submission" date="2020-08" db="EMBL/GenBank/DDBJ databases">
        <title>Genomic Encyclopedia of Type Strains, Phase IV (KMG-IV): sequencing the most valuable type-strain genomes for metagenomic binning, comparative biology and taxonomic classification.</title>
        <authorList>
            <person name="Goeker M."/>
        </authorList>
    </citation>
    <scope>NUCLEOTIDE SEQUENCE [LARGE SCALE GENOMIC DNA]</scope>
    <source>
        <strain evidence="1 2">DSM 29007</strain>
    </source>
</reference>
<keyword evidence="2" id="KW-1185">Reference proteome</keyword>
<evidence type="ECO:0000313" key="2">
    <source>
        <dbReference type="Proteomes" id="UP000582837"/>
    </source>
</evidence>
<dbReference type="AlphaFoldDB" id="A0A841H2S5"/>